<dbReference type="AlphaFoldDB" id="A0A8B9ZST6"/>
<reference evidence="2" key="2">
    <citation type="submission" date="2025-09" db="UniProtKB">
        <authorList>
            <consortium name="Ensembl"/>
        </authorList>
    </citation>
    <scope>IDENTIFICATION</scope>
</reference>
<keyword evidence="3" id="KW-1185">Reference proteome</keyword>
<organism evidence="2 3">
    <name type="scientific">Anas zonorhyncha</name>
    <name type="common">Eastern spot-billed duck</name>
    <dbReference type="NCBI Taxonomy" id="75864"/>
    <lineage>
        <taxon>Eukaryota</taxon>
        <taxon>Metazoa</taxon>
        <taxon>Chordata</taxon>
        <taxon>Craniata</taxon>
        <taxon>Vertebrata</taxon>
        <taxon>Euteleostomi</taxon>
        <taxon>Archelosauria</taxon>
        <taxon>Archosauria</taxon>
        <taxon>Dinosauria</taxon>
        <taxon>Saurischia</taxon>
        <taxon>Theropoda</taxon>
        <taxon>Coelurosauria</taxon>
        <taxon>Aves</taxon>
        <taxon>Neognathae</taxon>
        <taxon>Galloanserae</taxon>
        <taxon>Anseriformes</taxon>
        <taxon>Anatidae</taxon>
        <taxon>Anatinae</taxon>
        <taxon>Anas</taxon>
    </lineage>
</organism>
<accession>A0A8B9ZST6</accession>
<feature type="compositionally biased region" description="Basic and acidic residues" evidence="1">
    <location>
        <begin position="23"/>
        <end position="58"/>
    </location>
</feature>
<feature type="region of interest" description="Disordered" evidence="1">
    <location>
        <begin position="1"/>
        <end position="63"/>
    </location>
</feature>
<dbReference type="Proteomes" id="UP000694549">
    <property type="component" value="Unplaced"/>
</dbReference>
<proteinExistence type="predicted"/>
<protein>
    <submittedName>
        <fullName evidence="2">Uncharacterized protein</fullName>
    </submittedName>
</protein>
<evidence type="ECO:0000313" key="3">
    <source>
        <dbReference type="Proteomes" id="UP000694549"/>
    </source>
</evidence>
<reference evidence="2" key="1">
    <citation type="submission" date="2025-08" db="UniProtKB">
        <authorList>
            <consortium name="Ensembl"/>
        </authorList>
    </citation>
    <scope>IDENTIFICATION</scope>
</reference>
<dbReference type="Ensembl" id="ENSAZOT00000013100.1">
    <property type="protein sequence ID" value="ENSAZOP00000012246.1"/>
    <property type="gene ID" value="ENSAZOG00000007867.1"/>
</dbReference>
<name>A0A8B9ZST6_9AVES</name>
<sequence>RGPCPGSVQRGGGPDGPPGDVLRAGHEDGVRGESLRGHPHHPDLPARHEAPQGRQDHGHRQRRGAARWALVGWGGCASLGGGCPALKAPLCPRGALQFRVLRQQIRRGGAVREPGHRPAALQHPVSAGRGAGKGRKAWGWGLTASPPPPFGAAPSRSVTLVECGPVNTGFLQNLQRADPEGSELQGLDHETRSLYRRYLRHCHGLFQDAAQEVEEVLQVGWGWDGTGIWDGDMGWDRMGWDNMGWDGMGIWDGMGWDRMRCDGDMGWDEMGRWDGMGIWDG</sequence>
<evidence type="ECO:0000313" key="2">
    <source>
        <dbReference type="Ensembl" id="ENSAZOP00000012246.1"/>
    </source>
</evidence>
<evidence type="ECO:0000256" key="1">
    <source>
        <dbReference type="SAM" id="MobiDB-lite"/>
    </source>
</evidence>
<feature type="region of interest" description="Disordered" evidence="1">
    <location>
        <begin position="109"/>
        <end position="134"/>
    </location>
</feature>